<sequence>MSILIKFESLAKQAIFSSNKDIILQSIGLLDTIKAKNNQKIRMTLSNSSEQFADMSRVVR</sequence>
<evidence type="ECO:0000313" key="4">
    <source>
        <dbReference type="Proteomes" id="UP000254374"/>
    </source>
</evidence>
<dbReference type="OrthoDB" id="5657084at2"/>
<evidence type="ECO:0000313" key="3">
    <source>
        <dbReference type="Proteomes" id="UP000186808"/>
    </source>
</evidence>
<evidence type="ECO:0000313" key="2">
    <source>
        <dbReference type="EMBL" id="STO26365.1"/>
    </source>
</evidence>
<accession>A0A377GPD7</accession>
<dbReference type="STRING" id="464.Lgor_3033"/>
<proteinExistence type="predicted"/>
<reference evidence="1 3" key="1">
    <citation type="submission" date="2017-01" db="EMBL/GenBank/DDBJ databases">
        <authorList>
            <person name="Varghese N."/>
            <person name="Submissions S."/>
        </authorList>
    </citation>
    <scope>NUCLEOTIDE SEQUENCE [LARGE SCALE GENOMIC DNA]</scope>
    <source>
        <strain evidence="1 3">ATCC 33342</strain>
    </source>
</reference>
<dbReference type="AlphaFoldDB" id="A0A377GPD7"/>
<dbReference type="Proteomes" id="UP000254374">
    <property type="component" value="Unassembled WGS sequence"/>
</dbReference>
<dbReference type="RefSeq" id="WP_011945261.1">
    <property type="nucleotide sequence ID" value="NZ_CAAAIX010000004.1"/>
</dbReference>
<organism evidence="2 4">
    <name type="scientific">Fluoribacter gormanii</name>
    <dbReference type="NCBI Taxonomy" id="464"/>
    <lineage>
        <taxon>Bacteria</taxon>
        <taxon>Pseudomonadati</taxon>
        <taxon>Pseudomonadota</taxon>
        <taxon>Gammaproteobacteria</taxon>
        <taxon>Legionellales</taxon>
        <taxon>Legionellaceae</taxon>
        <taxon>Fluoribacter</taxon>
    </lineage>
</organism>
<reference evidence="2 4" key="2">
    <citation type="submission" date="2018-06" db="EMBL/GenBank/DDBJ databases">
        <authorList>
            <consortium name="Pathogen Informatics"/>
            <person name="Doyle S."/>
        </authorList>
    </citation>
    <scope>NUCLEOTIDE SEQUENCE [LARGE SCALE GENOMIC DNA]</scope>
    <source>
        <strain evidence="2 4">NCTC11401</strain>
    </source>
</reference>
<gene>
    <name evidence="2" type="ORF">NCTC11401_03222</name>
    <name evidence="1" type="ORF">SAMN05421777_10624</name>
</gene>
<protein>
    <submittedName>
        <fullName evidence="2">Uncharacterized protein</fullName>
    </submittedName>
</protein>
<keyword evidence="3" id="KW-1185">Reference proteome</keyword>
<evidence type="ECO:0000313" key="1">
    <source>
        <dbReference type="EMBL" id="SIR06254.1"/>
    </source>
</evidence>
<dbReference type="EMBL" id="UGGV01000001">
    <property type="protein sequence ID" value="STO26365.1"/>
    <property type="molecule type" value="Genomic_DNA"/>
</dbReference>
<dbReference type="Proteomes" id="UP000186808">
    <property type="component" value="Unassembled WGS sequence"/>
</dbReference>
<dbReference type="EMBL" id="FTNL01000006">
    <property type="protein sequence ID" value="SIR06254.1"/>
    <property type="molecule type" value="Genomic_DNA"/>
</dbReference>
<name>A0A377GPD7_9GAMM</name>